<dbReference type="Ensembl" id="ENSEBUT00000005000.1">
    <property type="protein sequence ID" value="ENSEBUP00000004562.1"/>
    <property type="gene ID" value="ENSEBUG00000003203.1"/>
</dbReference>
<name>A0A8C4NBR0_EPTBU</name>
<dbReference type="Gene3D" id="3.40.50.300">
    <property type="entry name" value="P-loop containing nucleotide triphosphate hydrolases"/>
    <property type="match status" value="1"/>
</dbReference>
<dbReference type="InterPro" id="IPR036517">
    <property type="entry name" value="FF_domain_sf"/>
</dbReference>
<feature type="domain" description="PG2 pseudoGTPase" evidence="6">
    <location>
        <begin position="776"/>
        <end position="937"/>
    </location>
</feature>
<dbReference type="GO" id="GO:0005096">
    <property type="term" value="F:GTPase activator activity"/>
    <property type="evidence" value="ECO:0007669"/>
    <property type="project" value="UniProtKB-KW"/>
</dbReference>
<organism evidence="7 8">
    <name type="scientific">Eptatretus burgeri</name>
    <name type="common">Inshore hagfish</name>
    <dbReference type="NCBI Taxonomy" id="7764"/>
    <lineage>
        <taxon>Eukaryota</taxon>
        <taxon>Metazoa</taxon>
        <taxon>Chordata</taxon>
        <taxon>Craniata</taxon>
        <taxon>Vertebrata</taxon>
        <taxon>Cyclostomata</taxon>
        <taxon>Myxini</taxon>
        <taxon>Myxiniformes</taxon>
        <taxon>Myxinidae</taxon>
        <taxon>Eptatretinae</taxon>
        <taxon>Eptatretus</taxon>
    </lineage>
</organism>
<dbReference type="InterPro" id="IPR002713">
    <property type="entry name" value="FF_domain"/>
</dbReference>
<evidence type="ECO:0000259" key="4">
    <source>
        <dbReference type="PROSITE" id="PS50238"/>
    </source>
</evidence>
<dbReference type="InterPro" id="IPR000198">
    <property type="entry name" value="RhoGAP_dom"/>
</dbReference>
<dbReference type="InterPro" id="IPR032835">
    <property type="entry name" value="RhoGAP-FF1"/>
</dbReference>
<dbReference type="InterPro" id="IPR057284">
    <property type="entry name" value="FF_RHG35_4th"/>
</dbReference>
<dbReference type="PANTHER" id="PTHR46005:SF4">
    <property type="entry name" value="RHO GTPASE-ACTIVATING PROTEIN 190"/>
    <property type="match status" value="1"/>
</dbReference>
<dbReference type="InterPro" id="IPR027417">
    <property type="entry name" value="P-loop_NTPase"/>
</dbReference>
<dbReference type="Pfam" id="PF19518">
    <property type="entry name" value="RhoGAP_pG1_pG2"/>
    <property type="match status" value="1"/>
</dbReference>
<dbReference type="CDD" id="cd22207">
    <property type="entry name" value="pseudoGTPaseD_p190RhoGAP"/>
    <property type="match status" value="1"/>
</dbReference>
<feature type="region of interest" description="Disordered" evidence="3">
    <location>
        <begin position="1386"/>
        <end position="1422"/>
    </location>
</feature>
<feature type="region of interest" description="Disordered" evidence="3">
    <location>
        <begin position="1010"/>
        <end position="1031"/>
    </location>
</feature>
<dbReference type="Proteomes" id="UP000694388">
    <property type="component" value="Unplaced"/>
</dbReference>
<feature type="compositionally biased region" description="Basic and acidic residues" evidence="3">
    <location>
        <begin position="1148"/>
        <end position="1172"/>
    </location>
</feature>
<evidence type="ECO:0000256" key="3">
    <source>
        <dbReference type="SAM" id="MobiDB-lite"/>
    </source>
</evidence>
<dbReference type="PROSITE" id="PS50238">
    <property type="entry name" value="RHOGAP"/>
    <property type="match status" value="1"/>
</dbReference>
<dbReference type="PROSITE" id="PS51852">
    <property type="entry name" value="PG1"/>
    <property type="match status" value="1"/>
</dbReference>
<dbReference type="Pfam" id="PF23083">
    <property type="entry name" value="FF_RHG35_4th"/>
    <property type="match status" value="1"/>
</dbReference>
<dbReference type="SMART" id="SM00324">
    <property type="entry name" value="RhoGAP"/>
    <property type="match status" value="1"/>
</dbReference>
<feature type="domain" description="PG1 pseudoGTPase" evidence="5">
    <location>
        <begin position="587"/>
        <end position="760"/>
    </location>
</feature>
<evidence type="ECO:0000313" key="8">
    <source>
        <dbReference type="Proteomes" id="UP000694388"/>
    </source>
</evidence>
<dbReference type="PROSITE" id="PS51853">
    <property type="entry name" value="PG2"/>
    <property type="match status" value="1"/>
</dbReference>
<dbReference type="InterPro" id="IPR039007">
    <property type="entry name" value="pG1"/>
</dbReference>
<evidence type="ECO:0000259" key="5">
    <source>
        <dbReference type="PROSITE" id="PS51852"/>
    </source>
</evidence>
<keyword evidence="1" id="KW-0343">GTPase activation</keyword>
<dbReference type="Gene3D" id="1.10.555.10">
    <property type="entry name" value="Rho GTPase activation protein"/>
    <property type="match status" value="1"/>
</dbReference>
<dbReference type="InterPro" id="IPR045786">
    <property type="entry name" value="RhoGAP_pG1_pG2"/>
</dbReference>
<dbReference type="PANTHER" id="PTHR46005">
    <property type="entry name" value="RHO GTPASE-ACTIVATING PROTEIN 190"/>
    <property type="match status" value="1"/>
</dbReference>
<dbReference type="InterPro" id="IPR051978">
    <property type="entry name" value="Rho-GAP_domain"/>
</dbReference>
<dbReference type="PRINTS" id="PR00449">
    <property type="entry name" value="RASTRNSFRMNG"/>
</dbReference>
<feature type="region of interest" description="Disordered" evidence="3">
    <location>
        <begin position="1139"/>
        <end position="1186"/>
    </location>
</feature>
<dbReference type="SMART" id="SM00441">
    <property type="entry name" value="FF"/>
    <property type="match status" value="3"/>
</dbReference>
<feature type="domain" description="Rho-GAP" evidence="4">
    <location>
        <begin position="1192"/>
        <end position="1379"/>
    </location>
</feature>
<dbReference type="InterPro" id="IPR008936">
    <property type="entry name" value="Rho_GTPase_activation_prot"/>
</dbReference>
<proteinExistence type="predicted"/>
<dbReference type="Ensembl" id="ENSEBUT00000005013.1">
    <property type="protein sequence ID" value="ENSEBUP00000004575.1"/>
    <property type="gene ID" value="ENSEBUG00000003203.1"/>
</dbReference>
<keyword evidence="8" id="KW-1185">Reference proteome</keyword>
<dbReference type="SUPFAM" id="SSF48350">
    <property type="entry name" value="GTPase activation domain, GAP"/>
    <property type="match status" value="1"/>
</dbReference>
<sequence length="1422" mass="162399">MAKNTRTVNIAVVGLSGTEKEKGTSGVGKSCLCNRFIRQNADDFYEVHTSLISQSDFGGRVVNNDHFLYWGEAQRIDEGCVYTFRVVEQTEFIDDATFQPHRSTNLQPYFKRAAATKLSSAEKLMYICTDQLGIEQDFEQKQMPDGKLNIDGFLLCCDVSLVPSRKLDCQLNFIGNLQKQLLKTKKPVLLVATKCDVVVEQFIRDLQHFLSRGKMTIPIIEISAFDNINVELAFVALAQMIDKTRGKPKIISFAEAARQQKEIVAAAAEKFSELLTEKVLDLNAEWRKVKMMIEANKDFQAYVFLKGEKYAKDLFRKHIKHLRDEFVLRKKREYKKSFSKACEVLIPDLDEVEGLSWEEVQKVLQSRPNVDTYFMMLGRDEQWYENERIENGEEQRVPCDFLRDKEAEDVYQEQLRNLKALRWKEDMKVRFKKVLAECNQVSPGKAMEEVSVFLLGDESHQHLTEAERLEIYTTHQREIFEKAKDEFQEMLLEHSDLFVDLDLNATPSKEKMGEINRELNDDPRFQALRRLPGESHTLLLRHIGFIYHPTIQTCFSGKNCMDIQIQNQLSYRSAEEALRPKLTVGNSSQIDKINIVLLGRDGLADELAKEILAQSSDNEYTLDGRIYELDLKAIDDNMLPAKLFRGTDFKPHGCFCVYNSPDSLNYIEHSLKKHSEWLHGGKKEKSLLPVILIMVPSEKKIKNVVMASLRIQGKQFASKLQYHFVDLPLEEFPSQSRFHEHQIKQALQQLLEVRKRRPAVVSPSATLKEPTEADLCIQMCVMCGDSFSGPQILAPFVESQFCSITKREECYFVALDVFLGAHRRRVEVSALSYHSAMLQRDQGVHGYVLVYFAKRRASLAMLRAFLGNVPDVIPVHFLAMTDTDDDLFNCPITKELVTEGEQIATDIGAKFKMTSRLDKQPEIFTFFFQEVFEQKSLINESIVLWERSKSDPLLGTDLFGSVSSSTSGLLDEMRGSMPALALSNNGRLQCSSSDSPFFIDFESPLSMPFFSPQDATTQSRPGLHGTPRSCPTTLALEFEDKQQHRRLPLSPSNDHDSMPYAEPMDVIISKKHQEETIYSDPVDSRTGKIVKIKARSFDDSIGNGVDPTATENRLQQVRIPRLYKLRSERLRPRRTAIYGTVTISPSDTTHRPRKESEDTEDKTKKSKWDRSLRNKKKSMKKQEKKESNYFGHPLNELLQSLEQLIPLFVEKCVDYIEAKGLSQEGLYRVCGNKAEQDALQRKFDTDHNISFEAMEANVNVVAGLLKAFFSELPEPLLPYDIHPELVEAIGCPDRTSKLVALQKKIKKMSFINQEVFKYIITHLHKVTQHSTLNRMTSENLSICFAPTLMRPDYTMGIVTVTKNSNIIIETCIRQCPYIFYNQPEVPDSANSPPSSPTSISLLPLPYSPTSTSFPTPTEPPCD</sequence>
<dbReference type="GeneTree" id="ENSGT00940000154553"/>
<dbReference type="SUPFAM" id="SSF52540">
    <property type="entry name" value="P-loop containing nucleoside triphosphate hydrolases"/>
    <property type="match status" value="1"/>
</dbReference>
<dbReference type="Pfam" id="PF16512">
    <property type="entry name" value="RhoGAP-FF1"/>
    <property type="match status" value="1"/>
</dbReference>
<feature type="compositionally biased region" description="Low complexity" evidence="3">
    <location>
        <begin position="1386"/>
        <end position="1415"/>
    </location>
</feature>
<evidence type="ECO:0000259" key="6">
    <source>
        <dbReference type="PROSITE" id="PS51853"/>
    </source>
</evidence>
<evidence type="ECO:0000256" key="1">
    <source>
        <dbReference type="ARBA" id="ARBA00022468"/>
    </source>
</evidence>
<evidence type="ECO:0000256" key="2">
    <source>
        <dbReference type="ARBA" id="ARBA00022737"/>
    </source>
</evidence>
<accession>A0A8C4NBR0</accession>
<dbReference type="Gene3D" id="1.10.10.440">
    <property type="entry name" value="FF domain"/>
    <property type="match status" value="2"/>
</dbReference>
<dbReference type="CDD" id="cd00882">
    <property type="entry name" value="Ras_like_GTPase"/>
    <property type="match status" value="1"/>
</dbReference>
<dbReference type="SUPFAM" id="SSF81698">
    <property type="entry name" value="FF domain"/>
    <property type="match status" value="1"/>
</dbReference>
<evidence type="ECO:0000313" key="7">
    <source>
        <dbReference type="Ensembl" id="ENSEBUP00000004575.1"/>
    </source>
</evidence>
<dbReference type="GO" id="GO:0050770">
    <property type="term" value="P:regulation of axonogenesis"/>
    <property type="evidence" value="ECO:0007669"/>
    <property type="project" value="TreeGrafter"/>
</dbReference>
<keyword evidence="2" id="KW-0677">Repeat</keyword>
<dbReference type="GO" id="GO:0005829">
    <property type="term" value="C:cytosol"/>
    <property type="evidence" value="ECO:0007669"/>
    <property type="project" value="TreeGrafter"/>
</dbReference>
<dbReference type="GO" id="GO:0007266">
    <property type="term" value="P:Rho protein signal transduction"/>
    <property type="evidence" value="ECO:0007669"/>
    <property type="project" value="TreeGrafter"/>
</dbReference>
<dbReference type="InterPro" id="IPR039006">
    <property type="entry name" value="RhoGAP_pG2"/>
</dbReference>
<dbReference type="GO" id="GO:0008361">
    <property type="term" value="P:regulation of cell size"/>
    <property type="evidence" value="ECO:0007669"/>
    <property type="project" value="TreeGrafter"/>
</dbReference>
<dbReference type="Pfam" id="PF00620">
    <property type="entry name" value="RhoGAP"/>
    <property type="match status" value="1"/>
</dbReference>
<protein>
    <submittedName>
        <fullName evidence="7">Rho GTPase activating protein 5</fullName>
    </submittedName>
</protein>
<dbReference type="OMA" id="XHNINLV"/>
<reference evidence="7" key="1">
    <citation type="submission" date="2025-05" db="UniProtKB">
        <authorList>
            <consortium name="Ensembl"/>
        </authorList>
    </citation>
    <scope>IDENTIFICATION</scope>
</reference>